<name>A0A176VWV0_MARPO</name>
<gene>
    <name evidence="2" type="ORF">AXG93_4642s1010</name>
</gene>
<feature type="region of interest" description="Disordered" evidence="1">
    <location>
        <begin position="45"/>
        <end position="84"/>
    </location>
</feature>
<comment type="caution">
    <text evidence="2">The sequence shown here is derived from an EMBL/GenBank/DDBJ whole genome shotgun (WGS) entry which is preliminary data.</text>
</comment>
<accession>A0A176VWV0</accession>
<dbReference type="Proteomes" id="UP000077202">
    <property type="component" value="Unassembled WGS sequence"/>
</dbReference>
<dbReference type="AlphaFoldDB" id="A0A176VWV0"/>
<protein>
    <submittedName>
        <fullName evidence="2">Uncharacterized protein</fullName>
    </submittedName>
</protein>
<dbReference type="EMBL" id="LVLJ01002355">
    <property type="protein sequence ID" value="OAE25280.1"/>
    <property type="molecule type" value="Genomic_DNA"/>
</dbReference>
<evidence type="ECO:0000313" key="3">
    <source>
        <dbReference type="Proteomes" id="UP000077202"/>
    </source>
</evidence>
<proteinExistence type="predicted"/>
<evidence type="ECO:0000256" key="1">
    <source>
        <dbReference type="SAM" id="MobiDB-lite"/>
    </source>
</evidence>
<organism evidence="2 3">
    <name type="scientific">Marchantia polymorpha subsp. ruderalis</name>
    <dbReference type="NCBI Taxonomy" id="1480154"/>
    <lineage>
        <taxon>Eukaryota</taxon>
        <taxon>Viridiplantae</taxon>
        <taxon>Streptophyta</taxon>
        <taxon>Embryophyta</taxon>
        <taxon>Marchantiophyta</taxon>
        <taxon>Marchantiopsida</taxon>
        <taxon>Marchantiidae</taxon>
        <taxon>Marchantiales</taxon>
        <taxon>Marchantiaceae</taxon>
        <taxon>Marchantia</taxon>
    </lineage>
</organism>
<keyword evidence="3" id="KW-1185">Reference proteome</keyword>
<reference evidence="2" key="1">
    <citation type="submission" date="2016-03" db="EMBL/GenBank/DDBJ databases">
        <title>Mechanisms controlling the formation of the plant cell surface in tip-growing cells are functionally conserved among land plants.</title>
        <authorList>
            <person name="Honkanen S."/>
            <person name="Jones V.A."/>
            <person name="Morieri G."/>
            <person name="Champion C."/>
            <person name="Hetherington A.J."/>
            <person name="Kelly S."/>
            <person name="Saint-Marcoux D."/>
            <person name="Proust H."/>
            <person name="Prescott H."/>
            <person name="Dolan L."/>
        </authorList>
    </citation>
    <scope>NUCLEOTIDE SEQUENCE [LARGE SCALE GENOMIC DNA]</scope>
    <source>
        <tissue evidence="2">Whole gametophyte</tissue>
    </source>
</reference>
<sequence>MNLAQSWPTKPTSQLLIRSAVAYWLRSVCAHMQHLKTEIDPKVATGVVGPSDDKRNRMHARPMDRPNSPKMLQQQHEDGKRSSYDVALHYRACP</sequence>
<evidence type="ECO:0000313" key="2">
    <source>
        <dbReference type="EMBL" id="OAE25280.1"/>
    </source>
</evidence>